<feature type="domain" description="Gfo/Idh/MocA-like oxidoreductase N-terminal" evidence="3">
    <location>
        <begin position="5"/>
        <end position="132"/>
    </location>
</feature>
<reference evidence="5 6" key="1">
    <citation type="submission" date="2016-09" db="EMBL/GenBank/DDBJ databases">
        <title>Rhizobium sp. nov., a novel species isolated from the rice rhizosphere.</title>
        <authorList>
            <person name="Zhao J."/>
            <person name="Zhang X."/>
        </authorList>
    </citation>
    <scope>NUCLEOTIDE SEQUENCE [LARGE SCALE GENOMIC DNA]</scope>
    <source>
        <strain evidence="5 6">MH17</strain>
    </source>
</reference>
<evidence type="ECO:0000259" key="3">
    <source>
        <dbReference type="Pfam" id="PF01408"/>
    </source>
</evidence>
<dbReference type="Proteomes" id="UP000186143">
    <property type="component" value="Unassembled WGS sequence"/>
</dbReference>
<organism evidence="5 6">
    <name type="scientific">Xaviernesmea rhizosphaerae</name>
    <dbReference type="NCBI Taxonomy" id="1672749"/>
    <lineage>
        <taxon>Bacteria</taxon>
        <taxon>Pseudomonadati</taxon>
        <taxon>Pseudomonadota</taxon>
        <taxon>Alphaproteobacteria</taxon>
        <taxon>Hyphomicrobiales</taxon>
        <taxon>Rhizobiaceae</taxon>
        <taxon>Rhizobium/Agrobacterium group</taxon>
        <taxon>Xaviernesmea</taxon>
    </lineage>
</organism>
<dbReference type="RefSeq" id="WP_075633438.1">
    <property type="nucleotide sequence ID" value="NZ_MKIO01000020.1"/>
</dbReference>
<accession>A0A1Q9ANX2</accession>
<feature type="domain" description="GFO/IDH/MocA-like oxidoreductase" evidence="4">
    <location>
        <begin position="141"/>
        <end position="289"/>
    </location>
</feature>
<protein>
    <submittedName>
        <fullName evidence="5">Dehydrogenase</fullName>
    </submittedName>
</protein>
<dbReference type="EMBL" id="MKIO01000020">
    <property type="protein sequence ID" value="OLP57086.1"/>
    <property type="molecule type" value="Genomic_DNA"/>
</dbReference>
<dbReference type="InterPro" id="IPR050463">
    <property type="entry name" value="Gfo/Idh/MocA_oxidrdct_glycsds"/>
</dbReference>
<evidence type="ECO:0000313" key="6">
    <source>
        <dbReference type="Proteomes" id="UP000186143"/>
    </source>
</evidence>
<dbReference type="SUPFAM" id="SSF55347">
    <property type="entry name" value="Glyceraldehyde-3-phosphate dehydrogenase-like, C-terminal domain"/>
    <property type="match status" value="1"/>
</dbReference>
<dbReference type="SUPFAM" id="SSF51735">
    <property type="entry name" value="NAD(P)-binding Rossmann-fold domains"/>
    <property type="match status" value="1"/>
</dbReference>
<keyword evidence="2" id="KW-0732">Signal</keyword>
<feature type="chain" id="PRO_5012299694" evidence="2">
    <location>
        <begin position="21"/>
        <end position="390"/>
    </location>
</feature>
<dbReference type="OrthoDB" id="9815825at2"/>
<name>A0A1Q9ANX2_9HYPH</name>
<dbReference type="PANTHER" id="PTHR43818:SF11">
    <property type="entry name" value="BCDNA.GH03377"/>
    <property type="match status" value="1"/>
</dbReference>
<dbReference type="InterPro" id="IPR055170">
    <property type="entry name" value="GFO_IDH_MocA-like_dom"/>
</dbReference>
<dbReference type="PANTHER" id="PTHR43818">
    <property type="entry name" value="BCDNA.GH03377"/>
    <property type="match status" value="1"/>
</dbReference>
<comment type="caution">
    <text evidence="5">The sequence shown here is derived from an EMBL/GenBank/DDBJ whole genome shotgun (WGS) entry which is preliminary data.</text>
</comment>
<dbReference type="GO" id="GO:0016491">
    <property type="term" value="F:oxidoreductase activity"/>
    <property type="evidence" value="ECO:0007669"/>
    <property type="project" value="UniProtKB-KW"/>
</dbReference>
<dbReference type="Gene3D" id="3.40.50.720">
    <property type="entry name" value="NAD(P)-binding Rossmann-like Domain"/>
    <property type="match status" value="1"/>
</dbReference>
<feature type="signal peptide" evidence="2">
    <location>
        <begin position="1"/>
        <end position="20"/>
    </location>
</feature>
<dbReference type="STRING" id="1672749.BJF92_21555"/>
<dbReference type="InterPro" id="IPR036291">
    <property type="entry name" value="NAD(P)-bd_dom_sf"/>
</dbReference>
<dbReference type="Pfam" id="PF01408">
    <property type="entry name" value="GFO_IDH_MocA"/>
    <property type="match status" value="1"/>
</dbReference>
<evidence type="ECO:0000256" key="2">
    <source>
        <dbReference type="SAM" id="SignalP"/>
    </source>
</evidence>
<dbReference type="InterPro" id="IPR000683">
    <property type="entry name" value="Gfo/Idh/MocA-like_OxRdtase_N"/>
</dbReference>
<evidence type="ECO:0000256" key="1">
    <source>
        <dbReference type="ARBA" id="ARBA00023002"/>
    </source>
</evidence>
<dbReference type="Gene3D" id="3.30.360.10">
    <property type="entry name" value="Dihydrodipicolinate Reductase, domain 2"/>
    <property type="match status" value="1"/>
</dbReference>
<keyword evidence="1" id="KW-0560">Oxidoreductase</keyword>
<evidence type="ECO:0000313" key="5">
    <source>
        <dbReference type="EMBL" id="OLP57086.1"/>
    </source>
</evidence>
<sequence>MTKRMNVAMIGGGFMGKAHAMAYASMPMFFWPAPVIPHRKVVVDVTDDTAETARQRYGFDEASSDWRNVVARPDIDVVDICTPNNVHAEIAIAAAQAGKHIICEKPLARTVEEARAMAEAVKKAGVIHMVAFNYRRTPAVALARKYIEEGRIGKILNFRGTYLQDWSADPDGPLSWRFQKKIAGSGTVGDIATHVVDLAHYLVGPIETVNAITTTYNKTRPLQQGGVDKLGAAEKASGDVERGEVDVDDEVISLLRFQNGAIGSLEATRNAYGRNNFITLEIHGTKGSIHFNYERRDELQVMFADDPADSRGFRTVYTGPAHPYGQGLWPIPGLGIGYSETKIVECFDFFSAIRTGKQPSPNFEDGLLTELVADALLRSGESGAWERVGR</sequence>
<gene>
    <name evidence="5" type="ORF">BJF92_21555</name>
</gene>
<dbReference type="GO" id="GO:0000166">
    <property type="term" value="F:nucleotide binding"/>
    <property type="evidence" value="ECO:0007669"/>
    <property type="project" value="InterPro"/>
</dbReference>
<proteinExistence type="predicted"/>
<dbReference type="Pfam" id="PF22725">
    <property type="entry name" value="GFO_IDH_MocA_C3"/>
    <property type="match status" value="1"/>
</dbReference>
<evidence type="ECO:0000259" key="4">
    <source>
        <dbReference type="Pfam" id="PF22725"/>
    </source>
</evidence>
<dbReference type="AlphaFoldDB" id="A0A1Q9ANX2"/>